<dbReference type="InterPro" id="IPR003409">
    <property type="entry name" value="MORN"/>
</dbReference>
<reference evidence="4" key="1">
    <citation type="submission" date="2022-06" db="EMBL/GenBank/DDBJ databases">
        <authorList>
            <person name="Berger JAMES D."/>
            <person name="Berger JAMES D."/>
        </authorList>
    </citation>
    <scope>NUCLEOTIDE SEQUENCE [LARGE SCALE GENOMIC DNA]</scope>
</reference>
<keyword evidence="1" id="KW-0677">Repeat</keyword>
<evidence type="ECO:0000313" key="5">
    <source>
        <dbReference type="WBParaSite" id="TREG1_1470.1"/>
    </source>
</evidence>
<dbReference type="InterPro" id="IPR003123">
    <property type="entry name" value="VPS9"/>
</dbReference>
<evidence type="ECO:0000259" key="3">
    <source>
        <dbReference type="PROSITE" id="PS51205"/>
    </source>
</evidence>
<dbReference type="SUPFAM" id="SSF82185">
    <property type="entry name" value="Histone H3 K4-specific methyltransferase SET7/9 N-terminal domain"/>
    <property type="match status" value="2"/>
</dbReference>
<dbReference type="PROSITE" id="PS51205">
    <property type="entry name" value="VPS9"/>
    <property type="match status" value="1"/>
</dbReference>
<dbReference type="InterPro" id="IPR037191">
    <property type="entry name" value="VPS9_dom_sf"/>
</dbReference>
<keyword evidence="4" id="KW-1185">Reference proteome</keyword>
<feature type="region of interest" description="Disordered" evidence="2">
    <location>
        <begin position="92"/>
        <end position="117"/>
    </location>
</feature>
<dbReference type="GO" id="GO:0016197">
    <property type="term" value="P:endosomal transport"/>
    <property type="evidence" value="ECO:0007669"/>
    <property type="project" value="TreeGrafter"/>
</dbReference>
<organism evidence="4 5">
    <name type="scientific">Trichobilharzia regenti</name>
    <name type="common">Nasal bird schistosome</name>
    <dbReference type="NCBI Taxonomy" id="157069"/>
    <lineage>
        <taxon>Eukaryota</taxon>
        <taxon>Metazoa</taxon>
        <taxon>Spiralia</taxon>
        <taxon>Lophotrochozoa</taxon>
        <taxon>Platyhelminthes</taxon>
        <taxon>Trematoda</taxon>
        <taxon>Digenea</taxon>
        <taxon>Strigeidida</taxon>
        <taxon>Schistosomatoidea</taxon>
        <taxon>Schistosomatidae</taxon>
        <taxon>Trichobilharzia</taxon>
    </lineage>
</organism>
<dbReference type="PANTHER" id="PTHR46089:SF2">
    <property type="entry name" value="ALSIN HOMOLOG"/>
    <property type="match status" value="1"/>
</dbReference>
<evidence type="ECO:0000256" key="2">
    <source>
        <dbReference type="SAM" id="MobiDB-lite"/>
    </source>
</evidence>
<proteinExistence type="predicted"/>
<dbReference type="GO" id="GO:0031267">
    <property type="term" value="F:small GTPase binding"/>
    <property type="evidence" value="ECO:0007669"/>
    <property type="project" value="TreeGrafter"/>
</dbReference>
<dbReference type="AlphaFoldDB" id="A0AA85JCW0"/>
<evidence type="ECO:0000256" key="1">
    <source>
        <dbReference type="ARBA" id="ARBA00022737"/>
    </source>
</evidence>
<dbReference type="Gene3D" id="2.20.110.10">
    <property type="entry name" value="Histone H3 K4-specific methyltransferase SET7/9 N-terminal domain"/>
    <property type="match status" value="1"/>
</dbReference>
<name>A0AA85JCW0_TRIRE</name>
<dbReference type="GO" id="GO:0005737">
    <property type="term" value="C:cytoplasm"/>
    <property type="evidence" value="ECO:0007669"/>
    <property type="project" value="TreeGrafter"/>
</dbReference>
<dbReference type="Pfam" id="PF02493">
    <property type="entry name" value="MORN"/>
    <property type="match status" value="3"/>
</dbReference>
<dbReference type="GO" id="GO:0005085">
    <property type="term" value="F:guanyl-nucleotide exchange factor activity"/>
    <property type="evidence" value="ECO:0007669"/>
    <property type="project" value="TreeGrafter"/>
</dbReference>
<dbReference type="SUPFAM" id="SSF109993">
    <property type="entry name" value="VPS9 domain"/>
    <property type="match status" value="1"/>
</dbReference>
<sequence>MHQQRTQDQDLLTTSVWRTLPTEIKVQLFRPNRYVLLDSRVHSITVKNVTSNQTSKKSNNNTTNVLHPFIYSEIPMEINHLYADHDNTQDKKFGDDGLTETGTTTETTSLPSPLTSLTSNSLSTTKDFDSIFNLSQFSDYEKTFSLKCLQSAAKPPHVILFNDGLFIRLTSQFSFRFWPIELIWIEMDEKLSDSEFELRTPEGVYKLVSSLWHAVLLKTIKSVCSNRGDLFVSRNGIISPQDNTVECNSIRERRCCLYHLFRSGPLESFAYYGSWLNGRLDGSGKMCWPAKNLHSLHSCKQSTTHSTETSSLIYHPQNNYNDDNDYSSGQLPDSVRLFLSLIGPLDIGVKNIENEVISIFCTGEFQSNQLNGLGELCIQTVQGSINVRAEWKNGRPHGIGSLRCINGDIYTGWFVNGTREGHGCQETFPPTNNNHNNQQSEAKCAKRHGKPNDWSTVYLGNWLADKQEGFGIQKDITTSDVYAGQWMKGAMYGRGIMYQSSGVCVAGEFQANGINGQGLCITPEGNIYTGMLSKNHPKGKAILKILSSNLLLVGNFSGALASSPSKDNTLYFKGSIVPVDGKMNKYKRITSGSYHHRLRVPFLVQEREKSGAWKQCERIETVINEISNQGFESLVNSTHCNQSVDTKTLSNHDYIELAILISSYTVPFHLRWDSLFRNCVINTMLLLNSTSSSCLTDYVNSLTSRISLDNASNASSNDVISPQSNKYHQHIELINELANWCLPTSLGGLAVNSIDELLCNMLNELHSDEMLHTLQQPVLKIPTSSPLWLKYLRLISSLLADCFHITCTINSIKQLSCHHHHQSTEVDQLFNSPCPNYSIIHTQLVLALSEYAHLVARLAHTFAQAIQQKLNSLAFIPVHQIDNVNHLFQVCETNVSCDLFTLPNLLQHIDMASKDDNVDARDGQFSVSDIDDCCQCNENDRKEKEEIVADEEVEEGRGEESVSIKGKWQSLCSLPEVQLSGSISLFELACDCLLPNIYPTLFGLFKAQYAMLDKSYWVYRQALHCKSDFVLYSYLELDKNLWLWHTPSVSNKSTTPLSEEFSAFHPAVDILRRICDKTTATEKLLIIYQTFATVDQIISKSKPCRNRVPISLDEVGNCRNPSICSVDTLSHLPGLDQLLPIIQFVVIRAGVMYLGAELAYIEQLAPERLSLTGGLLPYLMTTLQACYDQILREVFNNFIFVLCKEKSLQR</sequence>
<dbReference type="Gene3D" id="1.20.1050.80">
    <property type="entry name" value="VPS9 domain"/>
    <property type="match status" value="1"/>
</dbReference>
<evidence type="ECO:0000313" key="4">
    <source>
        <dbReference type="Proteomes" id="UP000050795"/>
    </source>
</evidence>
<dbReference type="WBParaSite" id="TREG1_1470.1">
    <property type="protein sequence ID" value="TREG1_1470.1"/>
    <property type="gene ID" value="TREG1_1470"/>
</dbReference>
<dbReference type="PANTHER" id="PTHR46089">
    <property type="entry name" value="ALSIN HOMOLOG"/>
    <property type="match status" value="1"/>
</dbReference>
<protein>
    <recommendedName>
        <fullName evidence="3">VPS9 domain-containing protein</fullName>
    </recommendedName>
</protein>
<feature type="domain" description="VPS9" evidence="3">
    <location>
        <begin position="1025"/>
        <end position="1199"/>
    </location>
</feature>
<dbReference type="Pfam" id="PF02204">
    <property type="entry name" value="VPS9"/>
    <property type="match status" value="1"/>
</dbReference>
<accession>A0AA85JCW0</accession>
<reference evidence="5" key="2">
    <citation type="submission" date="2023-11" db="UniProtKB">
        <authorList>
            <consortium name="WormBaseParasite"/>
        </authorList>
    </citation>
    <scope>IDENTIFICATION</scope>
</reference>
<dbReference type="SMART" id="SM00698">
    <property type="entry name" value="MORN"/>
    <property type="match status" value="5"/>
</dbReference>
<dbReference type="InterPro" id="IPR051984">
    <property type="entry name" value="Alsin"/>
</dbReference>
<feature type="compositionally biased region" description="Low complexity" evidence="2">
    <location>
        <begin position="99"/>
        <end position="117"/>
    </location>
</feature>
<dbReference type="Proteomes" id="UP000050795">
    <property type="component" value="Unassembled WGS sequence"/>
</dbReference>